<reference evidence="3" key="1">
    <citation type="submission" date="2019-12" db="EMBL/GenBank/DDBJ databases">
        <title>Endophytic bacteria associated with Panax ginseng seedlings.</title>
        <authorList>
            <person name="Park J.M."/>
            <person name="Shin R."/>
            <person name="Jo S.H."/>
        </authorList>
    </citation>
    <scope>NUCLEOTIDE SEQUENCE [LARGE SCALE GENOMIC DNA]</scope>
    <source>
        <strain evidence="3">PgKB30</strain>
    </source>
</reference>
<dbReference type="EMBL" id="CP053746">
    <property type="protein sequence ID" value="QKF49359.1"/>
    <property type="molecule type" value="Genomic_DNA"/>
</dbReference>
<sequence>MGYCRSTALTMIKASLGLTLLGVMALQNVTLAGDTAPAPAPAPLAGDSALTFVQDRHLGESLGWLGYQVASHTVTFATIVETVGRTKAQEIVQDELQSLQPQYQQEWDRNLAAAYAASFSPEELKALDAADPAPDVANTFRNKQRDVGADMKDRSSELLKVYVSTALDNALKKAKP</sequence>
<feature type="signal peptide" evidence="1">
    <location>
        <begin position="1"/>
        <end position="32"/>
    </location>
</feature>
<dbReference type="KEGG" id="pgg:FX982_00278"/>
<dbReference type="Proteomes" id="UP000501989">
    <property type="component" value="Chromosome"/>
</dbReference>
<keyword evidence="3" id="KW-1185">Reference proteome</keyword>
<protein>
    <recommendedName>
        <fullName evidence="4">DUF2059 domain-containing protein</fullName>
    </recommendedName>
</protein>
<feature type="chain" id="PRO_5027019374" description="DUF2059 domain-containing protein" evidence="1">
    <location>
        <begin position="33"/>
        <end position="176"/>
    </location>
</feature>
<keyword evidence="1" id="KW-0732">Signal</keyword>
<evidence type="ECO:0000313" key="2">
    <source>
        <dbReference type="EMBL" id="QKF49359.1"/>
    </source>
</evidence>
<evidence type="ECO:0000256" key="1">
    <source>
        <dbReference type="SAM" id="SignalP"/>
    </source>
</evidence>
<dbReference type="AlphaFoldDB" id="A0A6M8M344"/>
<name>A0A6M8M344_9PSED</name>
<proteinExistence type="predicted"/>
<evidence type="ECO:0000313" key="3">
    <source>
        <dbReference type="Proteomes" id="UP000501989"/>
    </source>
</evidence>
<evidence type="ECO:0008006" key="4">
    <source>
        <dbReference type="Google" id="ProtNLM"/>
    </source>
</evidence>
<organism evidence="2 3">
    <name type="scientific">Pseudomonas graminis</name>
    <dbReference type="NCBI Taxonomy" id="158627"/>
    <lineage>
        <taxon>Bacteria</taxon>
        <taxon>Pseudomonadati</taxon>
        <taxon>Pseudomonadota</taxon>
        <taxon>Gammaproteobacteria</taxon>
        <taxon>Pseudomonadales</taxon>
        <taxon>Pseudomonadaceae</taxon>
        <taxon>Pseudomonas</taxon>
    </lineage>
</organism>
<accession>A0A6M8M344</accession>
<gene>
    <name evidence="2" type="ORF">FX982_00278</name>
</gene>